<evidence type="ECO:0000256" key="1">
    <source>
        <dbReference type="ARBA" id="ARBA00004651"/>
    </source>
</evidence>
<gene>
    <name evidence="9" type="ORF">CCDG5_2031</name>
</gene>
<evidence type="ECO:0000256" key="5">
    <source>
        <dbReference type="ARBA" id="ARBA00022989"/>
    </source>
</evidence>
<dbReference type="EMBL" id="LM995447">
    <property type="protein sequence ID" value="CDZ25123.1"/>
    <property type="molecule type" value="Genomic_DNA"/>
</dbReference>
<evidence type="ECO:0000259" key="8">
    <source>
        <dbReference type="PROSITE" id="PS50928"/>
    </source>
</evidence>
<dbReference type="AlphaFoldDB" id="A0A078KRU6"/>
<dbReference type="Gene3D" id="1.10.3720.10">
    <property type="entry name" value="MetI-like"/>
    <property type="match status" value="1"/>
</dbReference>
<feature type="transmembrane region" description="Helical" evidence="7">
    <location>
        <begin position="69"/>
        <end position="89"/>
    </location>
</feature>
<evidence type="ECO:0000256" key="3">
    <source>
        <dbReference type="ARBA" id="ARBA00022475"/>
    </source>
</evidence>
<dbReference type="PANTHER" id="PTHR43744">
    <property type="entry name" value="ABC TRANSPORTER PERMEASE PROTEIN MG189-RELATED-RELATED"/>
    <property type="match status" value="1"/>
</dbReference>
<name>A0A078KRU6_9FIRM</name>
<keyword evidence="4 7" id="KW-0812">Transmembrane</keyword>
<dbReference type="PATRIC" id="fig|29343.3.peg.2155"/>
<feature type="transmembrane region" description="Helical" evidence="7">
    <location>
        <begin position="243"/>
        <end position="261"/>
    </location>
</feature>
<dbReference type="InterPro" id="IPR035906">
    <property type="entry name" value="MetI-like_sf"/>
</dbReference>
<dbReference type="STRING" id="29343.CCDG5_2031"/>
<dbReference type="KEGG" id="ccel:CCDG5_2031"/>
<keyword evidence="6 7" id="KW-0472">Membrane</keyword>
<accession>A0A078KRU6</accession>
<comment type="similarity">
    <text evidence="7">Belongs to the binding-protein-dependent transport system permease family.</text>
</comment>
<feature type="transmembrane region" description="Helical" evidence="7">
    <location>
        <begin position="101"/>
        <end position="125"/>
    </location>
</feature>
<feature type="transmembrane region" description="Helical" evidence="7">
    <location>
        <begin position="181"/>
        <end position="206"/>
    </location>
</feature>
<dbReference type="PANTHER" id="PTHR43744:SF8">
    <property type="entry name" value="SN-GLYCEROL-3-PHOSPHATE TRANSPORT SYSTEM PERMEASE PROTEIN UGPE"/>
    <property type="match status" value="1"/>
</dbReference>
<sequence>MKKTKTSSIITFVVMLIILACYLSPLLLMVFGSFKSYSEIMSHVLEVPQRFSFDNFKNVFESMNYPRSFLNTLFVTVFGVAGIVVINSLAGYKLSRTKTRYSYLIFLFCIMPMMIPFQSFMITLVKLAKELGLLGNLYGLGIIYWGLGAPLSIFLYHGFVKGIPHELEECASLDGCSPLRMFASIIFPMLKPVTASVVVVNAMWIWNDFLLPLLTINSNDSVKTLQLAAYGFMGQYKMEWQNIMAGAILIIIPALIIYLIFQKNIVKGMVAGAVKG</sequence>
<dbReference type="CDD" id="cd06261">
    <property type="entry name" value="TM_PBP2"/>
    <property type="match status" value="1"/>
</dbReference>
<keyword evidence="5 7" id="KW-1133">Transmembrane helix</keyword>
<keyword evidence="3" id="KW-1003">Cell membrane</keyword>
<reference evidence="10" key="1">
    <citation type="submission" date="2014-07" db="EMBL/GenBank/DDBJ databases">
        <authorList>
            <person name="Wibberg D."/>
        </authorList>
    </citation>
    <scope>NUCLEOTIDE SEQUENCE [LARGE SCALE GENOMIC DNA]</scope>
    <source>
        <strain evidence="10">DG5</strain>
    </source>
</reference>
<keyword evidence="2 7" id="KW-0813">Transport</keyword>
<protein>
    <submittedName>
        <fullName evidence="9">ABC transporter inner membrane protein</fullName>
    </submittedName>
</protein>
<dbReference type="InterPro" id="IPR000515">
    <property type="entry name" value="MetI-like"/>
</dbReference>
<feature type="transmembrane region" description="Helical" evidence="7">
    <location>
        <begin position="137"/>
        <end position="160"/>
    </location>
</feature>
<keyword evidence="10" id="KW-1185">Reference proteome</keyword>
<dbReference type="HOGENOM" id="CLU_016047_1_2_9"/>
<dbReference type="PROSITE" id="PS51257">
    <property type="entry name" value="PROKAR_LIPOPROTEIN"/>
    <property type="match status" value="1"/>
</dbReference>
<dbReference type="Pfam" id="PF00528">
    <property type="entry name" value="BPD_transp_1"/>
    <property type="match status" value="1"/>
</dbReference>
<comment type="subcellular location">
    <subcellularLocation>
        <location evidence="1 7">Cell membrane</location>
        <topology evidence="1 7">Multi-pass membrane protein</topology>
    </subcellularLocation>
</comment>
<evidence type="ECO:0000256" key="4">
    <source>
        <dbReference type="ARBA" id="ARBA00022692"/>
    </source>
</evidence>
<dbReference type="PROSITE" id="PS50928">
    <property type="entry name" value="ABC_TM1"/>
    <property type="match status" value="1"/>
</dbReference>
<dbReference type="GO" id="GO:0055085">
    <property type="term" value="P:transmembrane transport"/>
    <property type="evidence" value="ECO:0007669"/>
    <property type="project" value="InterPro"/>
</dbReference>
<evidence type="ECO:0000313" key="9">
    <source>
        <dbReference type="EMBL" id="CDZ25123.1"/>
    </source>
</evidence>
<evidence type="ECO:0000256" key="6">
    <source>
        <dbReference type="ARBA" id="ARBA00023136"/>
    </source>
</evidence>
<feature type="transmembrane region" description="Helical" evidence="7">
    <location>
        <begin position="12"/>
        <end position="34"/>
    </location>
</feature>
<evidence type="ECO:0000313" key="10">
    <source>
        <dbReference type="Proteomes" id="UP000032431"/>
    </source>
</evidence>
<dbReference type="SUPFAM" id="SSF161098">
    <property type="entry name" value="MetI-like"/>
    <property type="match status" value="1"/>
</dbReference>
<evidence type="ECO:0000256" key="2">
    <source>
        <dbReference type="ARBA" id="ARBA00022448"/>
    </source>
</evidence>
<dbReference type="OrthoDB" id="9771544at2"/>
<evidence type="ECO:0000256" key="7">
    <source>
        <dbReference type="RuleBase" id="RU363032"/>
    </source>
</evidence>
<organism evidence="9 10">
    <name type="scientific">[Clostridium] cellulosi</name>
    <dbReference type="NCBI Taxonomy" id="29343"/>
    <lineage>
        <taxon>Bacteria</taxon>
        <taxon>Bacillati</taxon>
        <taxon>Bacillota</taxon>
        <taxon>Clostridia</taxon>
        <taxon>Eubacteriales</taxon>
        <taxon>Oscillospiraceae</taxon>
        <taxon>Oscillospiraceae incertae sedis</taxon>
    </lineage>
</organism>
<proteinExistence type="inferred from homology"/>
<feature type="domain" description="ABC transmembrane type-1" evidence="8">
    <location>
        <begin position="69"/>
        <end position="261"/>
    </location>
</feature>
<dbReference type="Proteomes" id="UP000032431">
    <property type="component" value="Chromosome I"/>
</dbReference>
<dbReference type="GO" id="GO:0005886">
    <property type="term" value="C:plasma membrane"/>
    <property type="evidence" value="ECO:0007669"/>
    <property type="project" value="UniProtKB-SubCell"/>
</dbReference>